<reference evidence="1 2" key="1">
    <citation type="journal article" date="2016" name="Genome Biol. Evol.">
        <title>Divergent and convergent evolution of fungal pathogenicity.</title>
        <authorList>
            <person name="Shang Y."/>
            <person name="Xiao G."/>
            <person name="Zheng P."/>
            <person name="Cen K."/>
            <person name="Zhan S."/>
            <person name="Wang C."/>
        </authorList>
    </citation>
    <scope>NUCLEOTIDE SEQUENCE [LARGE SCALE GENOMIC DNA]</scope>
    <source>
        <strain evidence="1 2">RCEF 264</strain>
    </source>
</reference>
<organism evidence="1 2">
    <name type="scientific">Niveomyces insectorum RCEF 264</name>
    <dbReference type="NCBI Taxonomy" id="1081102"/>
    <lineage>
        <taxon>Eukaryota</taxon>
        <taxon>Fungi</taxon>
        <taxon>Dikarya</taxon>
        <taxon>Ascomycota</taxon>
        <taxon>Pezizomycotina</taxon>
        <taxon>Sordariomycetes</taxon>
        <taxon>Hypocreomycetidae</taxon>
        <taxon>Hypocreales</taxon>
        <taxon>Cordycipitaceae</taxon>
        <taxon>Niveomyces</taxon>
    </lineage>
</organism>
<dbReference type="PANTHER" id="PTHR36847:SF1">
    <property type="entry name" value="AMIDOLIGASE ENZYME"/>
    <property type="match status" value="1"/>
</dbReference>
<name>A0A167ZR36_9HYPO</name>
<dbReference type="Proteomes" id="UP000076874">
    <property type="component" value="Unassembled WGS sequence"/>
</dbReference>
<sequence>MDKTVSALQFGVELELFIRSPKKPFASWQSLAEDVSKRLLEVEVSNHISFGKVKSPENYYEWSIVQEVTIPSQPGESSSIHNAYVVIPSQHCSTHVHISTTPYPLTVLFTVSLAEAALYFEHALDALMPLVRRSSATYWCRSNRESYMLNAYADINDLRSCLAIVRYGYEHAAFSVPEAVNLLSADSAYGCAHGGKNSFVHGKVFKWNFAGLPATLGTVSSSSDGGANDGGTVEFRQPPGSVVAEDACTWVTLTLAFVAGVTKADYHMIDGDEGATLAELWQVLQVGAEALGWNGLGAMDRLFREQQEQLE</sequence>
<gene>
    <name evidence="1" type="ORF">SPI_00010</name>
</gene>
<evidence type="ECO:0000313" key="1">
    <source>
        <dbReference type="EMBL" id="OAA67815.1"/>
    </source>
</evidence>
<dbReference type="OrthoDB" id="5291055at2759"/>
<keyword evidence="2" id="KW-1185">Reference proteome</keyword>
<dbReference type="PANTHER" id="PTHR36847">
    <property type="entry name" value="AMIDOLIGASE ENZYME"/>
    <property type="match status" value="1"/>
</dbReference>
<comment type="caution">
    <text evidence="1">The sequence shown here is derived from an EMBL/GenBank/DDBJ whole genome shotgun (WGS) entry which is preliminary data.</text>
</comment>
<dbReference type="AlphaFoldDB" id="A0A167ZR36"/>
<evidence type="ECO:0000313" key="2">
    <source>
        <dbReference type="Proteomes" id="UP000076874"/>
    </source>
</evidence>
<dbReference type="EMBL" id="AZHD01000001">
    <property type="protein sequence ID" value="OAA67815.1"/>
    <property type="molecule type" value="Genomic_DNA"/>
</dbReference>
<proteinExistence type="predicted"/>
<dbReference type="STRING" id="1081102.A0A167ZR36"/>
<accession>A0A167ZR36</accession>
<protein>
    <submittedName>
        <fullName evidence="1">Uncharacterized protein</fullName>
    </submittedName>
</protein>